<sequence length="116" mass="12785">MTIEAQVFQALRQLVGGRVYPDLAPAGVARPYIVYQQVGGDVVNFLDLTIPSKRNSRMQLCAWADARNEASALMEQAELALRAVTALQATPLGAPVADYDEETELRGARQDFSLWF</sequence>
<reference evidence="1 2" key="1">
    <citation type="submission" date="2015-06" db="EMBL/GenBank/DDBJ databases">
        <title>Draft genome sequencing of a biphenyl-degrading bacterium, Janthinobacterium lividum MEG1.</title>
        <authorList>
            <person name="Shimodaira J."/>
            <person name="Hatta T."/>
        </authorList>
    </citation>
    <scope>NUCLEOTIDE SEQUENCE [LARGE SCALE GENOMIC DNA]</scope>
    <source>
        <strain evidence="1 2">MEG1</strain>
    </source>
</reference>
<dbReference type="RefSeq" id="WP_071078144.1">
    <property type="nucleotide sequence ID" value="NZ_LFKP01000008.1"/>
</dbReference>
<protein>
    <recommendedName>
        <fullName evidence="3">DUF3168 domain-containing protein</fullName>
    </recommendedName>
</protein>
<evidence type="ECO:0000313" key="2">
    <source>
        <dbReference type="Proteomes" id="UP000179840"/>
    </source>
</evidence>
<dbReference type="Pfam" id="PF11367">
    <property type="entry name" value="Tail_completion_gp17"/>
    <property type="match status" value="1"/>
</dbReference>
<proteinExistence type="predicted"/>
<gene>
    <name evidence="1" type="ORF">AKG95_17925</name>
</gene>
<dbReference type="AlphaFoldDB" id="A0A1S1U849"/>
<organism evidence="1 2">
    <name type="scientific">Janthinobacterium lividum</name>
    <dbReference type="NCBI Taxonomy" id="29581"/>
    <lineage>
        <taxon>Bacteria</taxon>
        <taxon>Pseudomonadati</taxon>
        <taxon>Pseudomonadota</taxon>
        <taxon>Betaproteobacteria</taxon>
        <taxon>Burkholderiales</taxon>
        <taxon>Oxalobacteraceae</taxon>
        <taxon>Janthinobacterium</taxon>
    </lineage>
</organism>
<evidence type="ECO:0008006" key="3">
    <source>
        <dbReference type="Google" id="ProtNLM"/>
    </source>
</evidence>
<comment type="caution">
    <text evidence="1">The sequence shown here is derived from an EMBL/GenBank/DDBJ whole genome shotgun (WGS) entry which is preliminary data.</text>
</comment>
<dbReference type="InterPro" id="IPR021508">
    <property type="entry name" value="Gp17-like"/>
</dbReference>
<dbReference type="Proteomes" id="UP000179840">
    <property type="component" value="Unassembled WGS sequence"/>
</dbReference>
<dbReference type="EMBL" id="LFKP01000008">
    <property type="protein sequence ID" value="OHV96595.1"/>
    <property type="molecule type" value="Genomic_DNA"/>
</dbReference>
<evidence type="ECO:0000313" key="1">
    <source>
        <dbReference type="EMBL" id="OHV96595.1"/>
    </source>
</evidence>
<name>A0A1S1U849_9BURK</name>
<accession>A0A1S1U849</accession>